<gene>
    <name evidence="5" type="ORF">PHET_05000</name>
</gene>
<dbReference type="Pfam" id="PF04950">
    <property type="entry name" value="RIBIOP_C"/>
    <property type="match status" value="2"/>
</dbReference>
<dbReference type="EMBL" id="LUCH01002538">
    <property type="protein sequence ID" value="KAF5401345.1"/>
    <property type="molecule type" value="Genomic_DNA"/>
</dbReference>
<evidence type="ECO:0000313" key="5">
    <source>
        <dbReference type="EMBL" id="KAF5401345.1"/>
    </source>
</evidence>
<dbReference type="GO" id="GO:0034511">
    <property type="term" value="F:U3 snoRNA binding"/>
    <property type="evidence" value="ECO:0007669"/>
    <property type="project" value="TreeGrafter"/>
</dbReference>
<evidence type="ECO:0000256" key="2">
    <source>
        <dbReference type="ARBA" id="ARBA00040070"/>
    </source>
</evidence>
<evidence type="ECO:0000256" key="1">
    <source>
        <dbReference type="ARBA" id="ARBA00037087"/>
    </source>
</evidence>
<name>A0A8J4T0K9_9TREM</name>
<dbReference type="Proteomes" id="UP000748531">
    <property type="component" value="Unassembled WGS sequence"/>
</dbReference>
<comment type="function">
    <text evidence="1">Required during maturation of the 40S ribosomal subunit in the nucleolus.</text>
</comment>
<evidence type="ECO:0000313" key="6">
    <source>
        <dbReference type="Proteomes" id="UP000748531"/>
    </source>
</evidence>
<feature type="region of interest" description="Disordered" evidence="3">
    <location>
        <begin position="360"/>
        <end position="385"/>
    </location>
</feature>
<dbReference type="Pfam" id="PF22298">
    <property type="entry name" value="Tsr1_G-like"/>
    <property type="match status" value="1"/>
</dbReference>
<feature type="compositionally biased region" description="Acidic residues" evidence="3">
    <location>
        <begin position="367"/>
        <end position="378"/>
    </location>
</feature>
<dbReference type="PANTHER" id="PTHR12858">
    <property type="entry name" value="RIBOSOME BIOGENESIS PROTEIN"/>
    <property type="match status" value="1"/>
</dbReference>
<comment type="caution">
    <text evidence="5">The sequence shown here is derived from an EMBL/GenBank/DDBJ whole genome shotgun (WGS) entry which is preliminary data.</text>
</comment>
<protein>
    <recommendedName>
        <fullName evidence="2">Pre-rRNA-processing protein TSR1 homolog</fullName>
    </recommendedName>
</protein>
<dbReference type="OrthoDB" id="119302at2759"/>
<feature type="region of interest" description="Disordered" evidence="3">
    <location>
        <begin position="1"/>
        <end position="52"/>
    </location>
</feature>
<evidence type="ECO:0000259" key="4">
    <source>
        <dbReference type="SMART" id="SM01362"/>
    </source>
</evidence>
<feature type="domain" description="Ribosome biogenesis protein BMS1/TSR1 C-terminal" evidence="4">
    <location>
        <begin position="471"/>
        <end position="878"/>
    </location>
</feature>
<keyword evidence="6" id="KW-1185">Reference proteome</keyword>
<dbReference type="GO" id="GO:0000462">
    <property type="term" value="P:maturation of SSU-rRNA from tricistronic rRNA transcript (SSU-rRNA, 5.8S rRNA, LSU-rRNA)"/>
    <property type="evidence" value="ECO:0007669"/>
    <property type="project" value="TreeGrafter"/>
</dbReference>
<sequence length="940" mass="105149">MSFSHRSGLLKQQNKKHKQEKKRSDSKSSDKLRKTSKTLNKRERRLSLKQKRSARFSSLKKVMSTRGSVESPLWCVLVPLTPQVPTHLAKLLLQKCDPEAVVTKPTENNLQHVIQLSSPLLGKHFRILSAMASDLFGCIDLIHMSDWVILLIPSDFNSLDTQTEEFLTALYAQGLGDVSFAVMSSGSNLKEIKTNLQSRFPVPEDTVYALNTPTHALNLLRHISSTPKLGANKHKHSPASASHSAARFRARLLADSIRMANHPTGISSEAEQSTDAATGDLKSTETYLHIQGRLHGAPLYFREPLEQNIRDSKGPFVHLTGWGDFPLAYACWTDKSATTHRWSLSDLALSSDEFNDLRIQSSKTEGVDMEDEEDSDDSDGSHSMDSIQASLDEDVTNDYHPNQLENLPNQTDSQIMDVEDDVDNDQHSSSDAASLSTFAAKTRASSKASVFSASQLAKFRAARIEEMFPDEVETPVNVPARERFAKYRSLPRFQGSVWPIERDVLPSHYENIACFKNYHRNRRSIIRYLQLRLAKTETDQLSLSKCIPSGVEVRVTLGPLNRELACMIIERHTPSATACDETDFDSSATVPPLVLWSLLPHENRVSVCHFALRRLPSAVHATSDLVAIANAANKVAETSASISLDAAPLEFGEEAGTRLEQEDQMIRDMLSEHVNRKSFVHQSHLDPENPVLIPPEAEPIRSKELMLFQAGVRRFVAAPIYSTQTTSVQEKAKFESFFSASQSTVVATVYAPVMYAPVNVLQFRVRIDEDDCGNLSAPYVGELVATGTLHSVDPSRLVVKRIVLSGHPYKIHKRNAVVRFMFFNPTDVEYFKAVPLHTKSGAVGNIKEPVGTHGYMKCVFDRPLQASDVVLLPLYKRIFPKWIYHPVIAKVFRSKIPRRPTHTWEKAPITLQLSKKKSSTSSEFEPDEVTMDAKQMAMFA</sequence>
<dbReference type="SMART" id="SM01362">
    <property type="entry name" value="DUF663"/>
    <property type="match status" value="1"/>
</dbReference>
<reference evidence="5" key="1">
    <citation type="submission" date="2019-05" db="EMBL/GenBank/DDBJ databases">
        <title>Annotation for the trematode Paragonimus heterotremus.</title>
        <authorList>
            <person name="Choi Y.-J."/>
        </authorList>
    </citation>
    <scope>NUCLEOTIDE SEQUENCE</scope>
    <source>
        <strain evidence="5">LC</strain>
    </source>
</reference>
<dbReference type="GO" id="GO:0005525">
    <property type="term" value="F:GTP binding"/>
    <property type="evidence" value="ECO:0007669"/>
    <property type="project" value="TreeGrafter"/>
</dbReference>
<dbReference type="InterPro" id="IPR007034">
    <property type="entry name" value="BMS1_TSR1_C"/>
</dbReference>
<dbReference type="GO" id="GO:0003924">
    <property type="term" value="F:GTPase activity"/>
    <property type="evidence" value="ECO:0007669"/>
    <property type="project" value="TreeGrafter"/>
</dbReference>
<dbReference type="AlphaFoldDB" id="A0A8J4T0K9"/>
<dbReference type="InterPro" id="IPR039761">
    <property type="entry name" value="Bms1/Tsr1"/>
</dbReference>
<organism evidence="5 6">
    <name type="scientific">Paragonimus heterotremus</name>
    <dbReference type="NCBI Taxonomy" id="100268"/>
    <lineage>
        <taxon>Eukaryota</taxon>
        <taxon>Metazoa</taxon>
        <taxon>Spiralia</taxon>
        <taxon>Lophotrochozoa</taxon>
        <taxon>Platyhelminthes</taxon>
        <taxon>Trematoda</taxon>
        <taxon>Digenea</taxon>
        <taxon>Plagiorchiida</taxon>
        <taxon>Troglotremata</taxon>
        <taxon>Troglotrematidae</taxon>
        <taxon>Paragonimus</taxon>
    </lineage>
</organism>
<dbReference type="GO" id="GO:0000479">
    <property type="term" value="P:endonucleolytic cleavage of tricistronic rRNA transcript (SSU-rRNA, 5.8S rRNA, LSU-rRNA)"/>
    <property type="evidence" value="ECO:0007669"/>
    <property type="project" value="TreeGrafter"/>
</dbReference>
<evidence type="ECO:0000256" key="3">
    <source>
        <dbReference type="SAM" id="MobiDB-lite"/>
    </source>
</evidence>
<dbReference type="GO" id="GO:0030688">
    <property type="term" value="C:preribosome, small subunit precursor"/>
    <property type="evidence" value="ECO:0007669"/>
    <property type="project" value="TreeGrafter"/>
</dbReference>
<feature type="compositionally biased region" description="Basic residues" evidence="3">
    <location>
        <begin position="42"/>
        <end position="52"/>
    </location>
</feature>
<dbReference type="PANTHER" id="PTHR12858:SF1">
    <property type="entry name" value="PRE-RRNA-PROCESSING PROTEIN TSR1 HOMOLOG"/>
    <property type="match status" value="1"/>
</dbReference>
<feature type="compositionally biased region" description="Basic and acidic residues" evidence="3">
    <location>
        <begin position="22"/>
        <end position="33"/>
    </location>
</feature>
<proteinExistence type="predicted"/>
<accession>A0A8J4T0K9</accession>